<sequence length="70" mass="7983">MLRAQRDCPMSACDPFLAVAFFSAVARVLLTRIWLMRWFHAPVDFNVKSCRLRPNPAILVDWSSGECDAL</sequence>
<evidence type="ECO:0000313" key="2">
    <source>
        <dbReference type="EMBL" id="VEL41182.1"/>
    </source>
</evidence>
<dbReference type="Proteomes" id="UP000784294">
    <property type="component" value="Unassembled WGS sequence"/>
</dbReference>
<evidence type="ECO:0000313" key="3">
    <source>
        <dbReference type="Proteomes" id="UP000784294"/>
    </source>
</evidence>
<proteinExistence type="predicted"/>
<organism evidence="2 3">
    <name type="scientific">Protopolystoma xenopodis</name>
    <dbReference type="NCBI Taxonomy" id="117903"/>
    <lineage>
        <taxon>Eukaryota</taxon>
        <taxon>Metazoa</taxon>
        <taxon>Spiralia</taxon>
        <taxon>Lophotrochozoa</taxon>
        <taxon>Platyhelminthes</taxon>
        <taxon>Monogenea</taxon>
        <taxon>Polyopisthocotylea</taxon>
        <taxon>Polystomatidea</taxon>
        <taxon>Polystomatidae</taxon>
        <taxon>Protopolystoma</taxon>
    </lineage>
</organism>
<keyword evidence="1" id="KW-0812">Transmembrane</keyword>
<dbReference type="AlphaFoldDB" id="A0A448XNQ5"/>
<keyword evidence="3" id="KW-1185">Reference proteome</keyword>
<keyword evidence="1" id="KW-1133">Transmembrane helix</keyword>
<gene>
    <name evidence="2" type="ORF">PXEA_LOCUS34622</name>
</gene>
<keyword evidence="1" id="KW-0472">Membrane</keyword>
<protein>
    <submittedName>
        <fullName evidence="2">Uncharacterized protein</fullName>
    </submittedName>
</protein>
<comment type="caution">
    <text evidence="2">The sequence shown here is derived from an EMBL/GenBank/DDBJ whole genome shotgun (WGS) entry which is preliminary data.</text>
</comment>
<feature type="transmembrane region" description="Helical" evidence="1">
    <location>
        <begin position="12"/>
        <end position="35"/>
    </location>
</feature>
<dbReference type="EMBL" id="CAAALY010268275">
    <property type="protein sequence ID" value="VEL41182.1"/>
    <property type="molecule type" value="Genomic_DNA"/>
</dbReference>
<evidence type="ECO:0000256" key="1">
    <source>
        <dbReference type="SAM" id="Phobius"/>
    </source>
</evidence>
<name>A0A448XNQ5_9PLAT</name>
<accession>A0A448XNQ5</accession>
<reference evidence="2" key="1">
    <citation type="submission" date="2018-11" db="EMBL/GenBank/DDBJ databases">
        <authorList>
            <consortium name="Pathogen Informatics"/>
        </authorList>
    </citation>
    <scope>NUCLEOTIDE SEQUENCE</scope>
</reference>